<evidence type="ECO:0000313" key="3">
    <source>
        <dbReference type="EMBL" id="ACY24512.1"/>
    </source>
</evidence>
<feature type="coiled-coil region" evidence="1">
    <location>
        <begin position="63"/>
        <end position="104"/>
    </location>
</feature>
<dbReference type="AlphaFoldDB" id="D4N726"/>
<dbReference type="EMBL" id="GU059107">
    <property type="protein sequence ID" value="ACY24512.1"/>
    <property type="molecule type" value="Genomic_DNA"/>
</dbReference>
<reference evidence="3" key="1">
    <citation type="journal article" date="2010" name="Environ. Microbiol.">
        <title>Homologues of nitrite reductases in ammonia-oxidizing archaea: diversity and genomic context.</title>
        <authorList>
            <person name="Bartossek R."/>
            <person name="Nicol G.W."/>
            <person name="Lanzen A."/>
            <person name="Klenk H.P."/>
            <person name="Schleper C."/>
        </authorList>
    </citation>
    <scope>NUCLEOTIDE SEQUENCE</scope>
</reference>
<evidence type="ECO:0000256" key="2">
    <source>
        <dbReference type="SAM" id="Phobius"/>
    </source>
</evidence>
<proteinExistence type="predicted"/>
<keyword evidence="2" id="KW-1133">Transmembrane helix</keyword>
<sequence>MWFSTLPWGCIPELSPTCTDMTNSSSTYLGIVMGALIGAIVSWWIFNRQKKTSDKQDYTLNRIEQLESYNEKLLEKIKDFEEHNEKLLEKILDMNKKIDSLLGK</sequence>
<gene>
    <name evidence="3" type="ORF">57a5orf19</name>
</gene>
<keyword evidence="2" id="KW-0812">Transmembrane</keyword>
<accession>D4N726</accession>
<keyword evidence="1" id="KW-0175">Coiled coil</keyword>
<feature type="transmembrane region" description="Helical" evidence="2">
    <location>
        <begin position="28"/>
        <end position="46"/>
    </location>
</feature>
<evidence type="ECO:0000256" key="1">
    <source>
        <dbReference type="SAM" id="Coils"/>
    </source>
</evidence>
<keyword evidence="2" id="KW-0472">Membrane</keyword>
<organism evidence="3">
    <name type="scientific">uncultured crenarchaeote 57a5</name>
    <dbReference type="NCBI Taxonomy" id="684058"/>
    <lineage>
        <taxon>Archaea</taxon>
        <taxon>Thermoproteota</taxon>
        <taxon>environmental samples</taxon>
    </lineage>
</organism>
<protein>
    <submittedName>
        <fullName evidence="3">Uncharacterized protein</fullName>
    </submittedName>
</protein>
<name>D4N726_9CREN</name>